<comment type="caution">
    <text evidence="2">The sequence shown here is derived from an EMBL/GenBank/DDBJ whole genome shotgun (WGS) entry which is preliminary data.</text>
</comment>
<organism evidence="2 3">
    <name type="scientific">Phytophthora fragariae</name>
    <dbReference type="NCBI Taxonomy" id="53985"/>
    <lineage>
        <taxon>Eukaryota</taxon>
        <taxon>Sar</taxon>
        <taxon>Stramenopiles</taxon>
        <taxon>Oomycota</taxon>
        <taxon>Peronosporomycetes</taxon>
        <taxon>Peronosporales</taxon>
        <taxon>Peronosporaceae</taxon>
        <taxon>Phytophthora</taxon>
    </lineage>
</organism>
<protein>
    <recommendedName>
        <fullName evidence="1">ZSWIM1/3 RNaseH-like domain-containing protein</fullName>
    </recommendedName>
</protein>
<gene>
    <name evidence="2" type="ORF">PF001_g32264</name>
</gene>
<proteinExistence type="predicted"/>
<dbReference type="Pfam" id="PF21056">
    <property type="entry name" value="ZSWIM1-3_RNaseH-like"/>
    <property type="match status" value="1"/>
</dbReference>
<name>A0A6A4APN0_9STRA</name>
<evidence type="ECO:0000313" key="2">
    <source>
        <dbReference type="EMBL" id="KAE9261835.1"/>
    </source>
</evidence>
<dbReference type="EMBL" id="QXGE01008510">
    <property type="protein sequence ID" value="KAE9261835.1"/>
    <property type="molecule type" value="Genomic_DNA"/>
</dbReference>
<reference evidence="2 3" key="1">
    <citation type="submission" date="2018-08" db="EMBL/GenBank/DDBJ databases">
        <title>Genomic investigation of the strawberry pathogen Phytophthora fragariae indicates pathogenicity is determined by transcriptional variation in three key races.</title>
        <authorList>
            <person name="Adams T.M."/>
            <person name="Armitage A.D."/>
            <person name="Sobczyk M.K."/>
            <person name="Bates H.J."/>
            <person name="Dunwell J.M."/>
            <person name="Nellist C.F."/>
            <person name="Harrison R.J."/>
        </authorList>
    </citation>
    <scope>NUCLEOTIDE SEQUENCE [LARGE SCALE GENOMIC DNA]</scope>
    <source>
        <strain evidence="2 3">A4</strain>
    </source>
</reference>
<dbReference type="InterPro" id="IPR048324">
    <property type="entry name" value="ZSWIM1-3_RNaseH-like"/>
</dbReference>
<accession>A0A6A4APN0</accession>
<sequence>LMPGIELLVDADAGTSSIYNYIRIELSDDDAVAEMVVNFNLESPLNVSSVHENAHGETGVISFSSGHMRAMLDRFPEVIQMDCTHQTNQ</sequence>
<feature type="non-terminal residue" evidence="2">
    <location>
        <position position="1"/>
    </location>
</feature>
<evidence type="ECO:0000259" key="1">
    <source>
        <dbReference type="Pfam" id="PF21056"/>
    </source>
</evidence>
<dbReference type="AlphaFoldDB" id="A0A6A4APN0"/>
<evidence type="ECO:0000313" key="3">
    <source>
        <dbReference type="Proteomes" id="UP000437068"/>
    </source>
</evidence>
<feature type="domain" description="ZSWIM1/3 RNaseH-like" evidence="1">
    <location>
        <begin position="38"/>
        <end position="89"/>
    </location>
</feature>
<dbReference type="Proteomes" id="UP000437068">
    <property type="component" value="Unassembled WGS sequence"/>
</dbReference>